<evidence type="ECO:0000256" key="3">
    <source>
        <dbReference type="ARBA" id="ARBA00004991"/>
    </source>
</evidence>
<dbReference type="AlphaFoldDB" id="A0AAU7DQW3"/>
<keyword evidence="6 9" id="KW-0812">Transmembrane</keyword>
<dbReference type="PANTHER" id="PTHR12726:SF0">
    <property type="entry name" value="CERAMIDE GLUCOSYLTRANSFERASE"/>
    <property type="match status" value="1"/>
</dbReference>
<gene>
    <name evidence="10" type="ORF">P8935_10950</name>
</gene>
<dbReference type="GO" id="GO:0008120">
    <property type="term" value="F:ceramide glucosyltransferase activity"/>
    <property type="evidence" value="ECO:0007669"/>
    <property type="project" value="TreeGrafter"/>
</dbReference>
<dbReference type="RefSeq" id="WP_348265032.1">
    <property type="nucleotide sequence ID" value="NZ_CP121196.1"/>
</dbReference>
<name>A0AAU7DQW3_9BACT</name>
<evidence type="ECO:0000256" key="8">
    <source>
        <dbReference type="ARBA" id="ARBA00023136"/>
    </source>
</evidence>
<comment type="pathway">
    <text evidence="2">Lipid metabolism; sphingolipid metabolism.</text>
</comment>
<evidence type="ECO:0000256" key="7">
    <source>
        <dbReference type="ARBA" id="ARBA00022989"/>
    </source>
</evidence>
<evidence type="ECO:0000256" key="9">
    <source>
        <dbReference type="SAM" id="Phobius"/>
    </source>
</evidence>
<dbReference type="GO" id="GO:0016020">
    <property type="term" value="C:membrane"/>
    <property type="evidence" value="ECO:0007669"/>
    <property type="project" value="UniProtKB-SubCell"/>
</dbReference>
<dbReference type="InterPro" id="IPR025993">
    <property type="entry name" value="Ceramide_glucosylTrfase"/>
</dbReference>
<feature type="transmembrane region" description="Helical" evidence="9">
    <location>
        <begin position="288"/>
        <end position="309"/>
    </location>
</feature>
<dbReference type="SUPFAM" id="SSF53448">
    <property type="entry name" value="Nucleotide-diphospho-sugar transferases"/>
    <property type="match status" value="1"/>
</dbReference>
<keyword evidence="4" id="KW-0328">Glycosyltransferase</keyword>
<evidence type="ECO:0000256" key="1">
    <source>
        <dbReference type="ARBA" id="ARBA00004141"/>
    </source>
</evidence>
<dbReference type="PANTHER" id="PTHR12726">
    <property type="entry name" value="CERAMIDE GLUCOSYLTRANSFERASE"/>
    <property type="match status" value="1"/>
</dbReference>
<comment type="pathway">
    <text evidence="3">Sphingolipid metabolism.</text>
</comment>
<evidence type="ECO:0000256" key="4">
    <source>
        <dbReference type="ARBA" id="ARBA00022676"/>
    </source>
</evidence>
<feature type="transmembrane region" description="Helical" evidence="9">
    <location>
        <begin position="6"/>
        <end position="27"/>
    </location>
</feature>
<evidence type="ECO:0000256" key="5">
    <source>
        <dbReference type="ARBA" id="ARBA00022679"/>
    </source>
</evidence>
<dbReference type="GO" id="GO:0006679">
    <property type="term" value="P:glucosylceramide biosynthetic process"/>
    <property type="evidence" value="ECO:0007669"/>
    <property type="project" value="TreeGrafter"/>
</dbReference>
<evidence type="ECO:0000256" key="6">
    <source>
        <dbReference type="ARBA" id="ARBA00022692"/>
    </source>
</evidence>
<proteinExistence type="predicted"/>
<evidence type="ECO:0000256" key="2">
    <source>
        <dbReference type="ARBA" id="ARBA00004760"/>
    </source>
</evidence>
<keyword evidence="7 9" id="KW-1133">Transmembrane helix</keyword>
<sequence length="391" mass="43107">MLYVLIAIAAVGLISSTVFAGMVLAAVPRFLRERRAAETEVRKRPRFTPPLTLLKPLAGGEPDLETHLASFFEQDYPTFEILFCARQADDAGLEIARRVAARYPQIPAKFMSTGEPPYINAKVASMELMEKSAAYDILVISDSDVRVTSDYLRAVALPFADGKVGGMCCLYRGIAAGGGLWARLEAVGMSVEMTAGVLVARMMEGMQFVLGPTMAFRRDVIRRMGGFEVTADYCADDFVLGNETHRLGQTVVLSHHAIDHIVINLSLMSSLKHQVRWMKSTRFSRPKGHFGTALTFSMPFGLLGLAAGLLLGQPLWGVALLAWGVATRLALSITVGRMVVRDPSWFNLLVLYPMRDLMGFFFWAASYMGSRILWRGRVFQLLPGGKMRAAE</sequence>
<dbReference type="EMBL" id="CP121196">
    <property type="protein sequence ID" value="XBH19811.1"/>
    <property type="molecule type" value="Genomic_DNA"/>
</dbReference>
<organism evidence="10">
    <name type="scientific">Telmatobacter sp. DSM 110680</name>
    <dbReference type="NCBI Taxonomy" id="3036704"/>
    <lineage>
        <taxon>Bacteria</taxon>
        <taxon>Pseudomonadati</taxon>
        <taxon>Acidobacteriota</taxon>
        <taxon>Terriglobia</taxon>
        <taxon>Terriglobales</taxon>
        <taxon>Acidobacteriaceae</taxon>
        <taxon>Telmatobacter</taxon>
    </lineage>
</organism>
<keyword evidence="5" id="KW-0808">Transferase</keyword>
<feature type="transmembrane region" description="Helical" evidence="9">
    <location>
        <begin position="315"/>
        <end position="336"/>
    </location>
</feature>
<accession>A0AAU7DQW3</accession>
<dbReference type="InterPro" id="IPR029044">
    <property type="entry name" value="Nucleotide-diphossugar_trans"/>
</dbReference>
<dbReference type="Pfam" id="PF13506">
    <property type="entry name" value="Glyco_transf_21"/>
    <property type="match status" value="1"/>
</dbReference>
<comment type="subcellular location">
    <subcellularLocation>
        <location evidence="1">Membrane</location>
        <topology evidence="1">Multi-pass membrane protein</topology>
    </subcellularLocation>
</comment>
<keyword evidence="8 9" id="KW-0472">Membrane</keyword>
<protein>
    <submittedName>
        <fullName evidence="10">Glycosyltransferase</fullName>
    </submittedName>
</protein>
<evidence type="ECO:0000313" key="10">
    <source>
        <dbReference type="EMBL" id="XBH19811.1"/>
    </source>
</evidence>
<dbReference type="Gene3D" id="3.90.550.10">
    <property type="entry name" value="Spore Coat Polysaccharide Biosynthesis Protein SpsA, Chain A"/>
    <property type="match status" value="1"/>
</dbReference>
<reference evidence="10" key="1">
    <citation type="submission" date="2023-03" db="EMBL/GenBank/DDBJ databases">
        <title>Edaphobacter sp.</title>
        <authorList>
            <person name="Huber K.J."/>
            <person name="Papendorf J."/>
            <person name="Pilke C."/>
            <person name="Bunk B."/>
            <person name="Sproeer C."/>
            <person name="Pester M."/>
        </authorList>
    </citation>
    <scope>NUCLEOTIDE SEQUENCE</scope>
    <source>
        <strain evidence="10">DSM 110680</strain>
    </source>
</reference>